<dbReference type="PROSITE" id="PS51910">
    <property type="entry name" value="GH18_2"/>
    <property type="match status" value="1"/>
</dbReference>
<keyword evidence="1" id="KW-0732">Signal</keyword>
<dbReference type="GO" id="GO:0004568">
    <property type="term" value="F:chitinase activity"/>
    <property type="evidence" value="ECO:0007669"/>
    <property type="project" value="TreeGrafter"/>
</dbReference>
<accession>A0AAV1CUN2</accession>
<feature type="signal peptide" evidence="1">
    <location>
        <begin position="1"/>
        <end position="19"/>
    </location>
</feature>
<dbReference type="GO" id="GO:0006032">
    <property type="term" value="P:chitin catabolic process"/>
    <property type="evidence" value="ECO:0007669"/>
    <property type="project" value="TreeGrafter"/>
</dbReference>
<dbReference type="SUPFAM" id="SSF51445">
    <property type="entry name" value="(Trans)glycosidases"/>
    <property type="match status" value="1"/>
</dbReference>
<dbReference type="PANTHER" id="PTHR11177:SF369">
    <property type="entry name" value="CLASS V CHITINASE-LIKE"/>
    <property type="match status" value="1"/>
</dbReference>
<dbReference type="Proteomes" id="UP001161247">
    <property type="component" value="Chromosome 3"/>
</dbReference>
<feature type="chain" id="PRO_5043370626" evidence="1">
    <location>
        <begin position="20"/>
        <end position="209"/>
    </location>
</feature>
<name>A0AAV1CUN2_OLDCO</name>
<feature type="domain" description="GH18" evidence="2">
    <location>
        <begin position="23"/>
        <end position="209"/>
    </location>
</feature>
<evidence type="ECO:0000313" key="3">
    <source>
        <dbReference type="EMBL" id="CAI9098918.1"/>
    </source>
</evidence>
<gene>
    <name evidence="3" type="ORF">OLC1_LOCUS9025</name>
</gene>
<evidence type="ECO:0000313" key="4">
    <source>
        <dbReference type="Proteomes" id="UP001161247"/>
    </source>
</evidence>
<dbReference type="InterPro" id="IPR050314">
    <property type="entry name" value="Glycosyl_Hydrlase_18"/>
</dbReference>
<dbReference type="InterPro" id="IPR001223">
    <property type="entry name" value="Glyco_hydro18_cat"/>
</dbReference>
<protein>
    <submittedName>
        <fullName evidence="3">OLC1v1035650C1</fullName>
    </submittedName>
</protein>
<dbReference type="SMART" id="SM00636">
    <property type="entry name" value="Glyco_18"/>
    <property type="match status" value="1"/>
</dbReference>
<keyword evidence="4" id="KW-1185">Reference proteome</keyword>
<dbReference type="GO" id="GO:0005576">
    <property type="term" value="C:extracellular region"/>
    <property type="evidence" value="ECO:0007669"/>
    <property type="project" value="TreeGrafter"/>
</dbReference>
<evidence type="ECO:0000256" key="1">
    <source>
        <dbReference type="SAM" id="SignalP"/>
    </source>
</evidence>
<dbReference type="InterPro" id="IPR017853">
    <property type="entry name" value="GH"/>
</dbReference>
<dbReference type="InterPro" id="IPR011583">
    <property type="entry name" value="Chitinase_II/V-like_cat"/>
</dbReference>
<dbReference type="AlphaFoldDB" id="A0AAV1CUN2"/>
<sequence length="209" mass="22788">MKIILLLLLILQSNGAISAAQSWMRASYWFSGSGFRISDINSSLFTHIICAFGDINSVTYELNISSSDQKYFSVVSSTLKQRNPSVVTLLSIGGERSNYSIYSTMVSQPSSRKSFIESSMDLARSYGFDGLDFSWPSASTAADADNIGILFNEWSGGLPAEKIVLVLPFYGYAWTLKDPKADGIGAPATGSAFTPEGDMTYMAVKDFIR</sequence>
<dbReference type="Pfam" id="PF00704">
    <property type="entry name" value="Glyco_hydro_18"/>
    <property type="match status" value="1"/>
</dbReference>
<dbReference type="EMBL" id="OX459120">
    <property type="protein sequence ID" value="CAI9098918.1"/>
    <property type="molecule type" value="Genomic_DNA"/>
</dbReference>
<organism evidence="3 4">
    <name type="scientific">Oldenlandia corymbosa var. corymbosa</name>
    <dbReference type="NCBI Taxonomy" id="529605"/>
    <lineage>
        <taxon>Eukaryota</taxon>
        <taxon>Viridiplantae</taxon>
        <taxon>Streptophyta</taxon>
        <taxon>Embryophyta</taxon>
        <taxon>Tracheophyta</taxon>
        <taxon>Spermatophyta</taxon>
        <taxon>Magnoliopsida</taxon>
        <taxon>eudicotyledons</taxon>
        <taxon>Gunneridae</taxon>
        <taxon>Pentapetalae</taxon>
        <taxon>asterids</taxon>
        <taxon>lamiids</taxon>
        <taxon>Gentianales</taxon>
        <taxon>Rubiaceae</taxon>
        <taxon>Rubioideae</taxon>
        <taxon>Spermacoceae</taxon>
        <taxon>Hedyotis-Oldenlandia complex</taxon>
        <taxon>Oldenlandia</taxon>
    </lineage>
</organism>
<reference evidence="3" key="1">
    <citation type="submission" date="2023-03" db="EMBL/GenBank/DDBJ databases">
        <authorList>
            <person name="Julca I."/>
        </authorList>
    </citation>
    <scope>NUCLEOTIDE SEQUENCE</scope>
</reference>
<proteinExistence type="predicted"/>
<evidence type="ECO:0000259" key="2">
    <source>
        <dbReference type="PROSITE" id="PS51910"/>
    </source>
</evidence>
<dbReference type="GO" id="GO:0005975">
    <property type="term" value="P:carbohydrate metabolic process"/>
    <property type="evidence" value="ECO:0007669"/>
    <property type="project" value="InterPro"/>
</dbReference>
<dbReference type="PANTHER" id="PTHR11177">
    <property type="entry name" value="CHITINASE"/>
    <property type="match status" value="1"/>
</dbReference>
<dbReference type="Gene3D" id="3.20.20.80">
    <property type="entry name" value="Glycosidases"/>
    <property type="match status" value="2"/>
</dbReference>
<dbReference type="GO" id="GO:0008061">
    <property type="term" value="F:chitin binding"/>
    <property type="evidence" value="ECO:0007669"/>
    <property type="project" value="InterPro"/>
</dbReference>